<dbReference type="InterPro" id="IPR023187">
    <property type="entry name" value="Tscrpt_reg_MarR-type_CS"/>
</dbReference>
<evidence type="ECO:0000313" key="5">
    <source>
        <dbReference type="EMBL" id="PWW43437.1"/>
    </source>
</evidence>
<keyword evidence="3" id="KW-0804">Transcription</keyword>
<dbReference type="PANTHER" id="PTHR33164">
    <property type="entry name" value="TRANSCRIPTIONAL REGULATOR, MARR FAMILY"/>
    <property type="match status" value="1"/>
</dbReference>
<protein>
    <submittedName>
        <fullName evidence="5">DNA-binding MarR family transcriptional regulator</fullName>
    </submittedName>
</protein>
<dbReference type="InterPro" id="IPR036388">
    <property type="entry name" value="WH-like_DNA-bd_sf"/>
</dbReference>
<evidence type="ECO:0000256" key="2">
    <source>
        <dbReference type="ARBA" id="ARBA00023125"/>
    </source>
</evidence>
<organism evidence="5 6">
    <name type="scientific">Paenibacillus pabuli</name>
    <dbReference type="NCBI Taxonomy" id="1472"/>
    <lineage>
        <taxon>Bacteria</taxon>
        <taxon>Bacillati</taxon>
        <taxon>Bacillota</taxon>
        <taxon>Bacilli</taxon>
        <taxon>Bacillales</taxon>
        <taxon>Paenibacillaceae</taxon>
        <taxon>Paenibacillus</taxon>
    </lineage>
</organism>
<sequence>MSENPDKTKARETLELALGEQIHALISASHALNVRSAERFDATMQPAAFHLVRWLYSYGPTSAAALAEATAMDRSSVSRLIKQLEKAGYVSKEPDPEDRRGVLLSLTELGQQSTVGALKEKESTFYERISRWNDEELERFTTMLRRFNGFNGFNG</sequence>
<dbReference type="SMART" id="SM00347">
    <property type="entry name" value="HTH_MARR"/>
    <property type="match status" value="1"/>
</dbReference>
<dbReference type="GO" id="GO:0006950">
    <property type="term" value="P:response to stress"/>
    <property type="evidence" value="ECO:0007669"/>
    <property type="project" value="TreeGrafter"/>
</dbReference>
<dbReference type="PROSITE" id="PS01117">
    <property type="entry name" value="HTH_MARR_1"/>
    <property type="match status" value="1"/>
</dbReference>
<name>A0A855YEJ3_9BACL</name>
<dbReference type="PROSITE" id="PS50995">
    <property type="entry name" value="HTH_MARR_2"/>
    <property type="match status" value="1"/>
</dbReference>
<dbReference type="PANTHER" id="PTHR33164:SF57">
    <property type="entry name" value="MARR-FAMILY TRANSCRIPTIONAL REGULATOR"/>
    <property type="match status" value="1"/>
</dbReference>
<accession>A0A855YEJ3</accession>
<keyword evidence="2 5" id="KW-0238">DNA-binding</keyword>
<dbReference type="InterPro" id="IPR000835">
    <property type="entry name" value="HTH_MarR-typ"/>
</dbReference>
<dbReference type="Proteomes" id="UP000247078">
    <property type="component" value="Unassembled WGS sequence"/>
</dbReference>
<evidence type="ECO:0000256" key="1">
    <source>
        <dbReference type="ARBA" id="ARBA00023015"/>
    </source>
</evidence>
<evidence type="ECO:0000259" key="4">
    <source>
        <dbReference type="PROSITE" id="PS50995"/>
    </source>
</evidence>
<dbReference type="InterPro" id="IPR039422">
    <property type="entry name" value="MarR/SlyA-like"/>
</dbReference>
<evidence type="ECO:0000256" key="3">
    <source>
        <dbReference type="ARBA" id="ARBA00023163"/>
    </source>
</evidence>
<dbReference type="GO" id="GO:0003677">
    <property type="term" value="F:DNA binding"/>
    <property type="evidence" value="ECO:0007669"/>
    <property type="project" value="UniProtKB-KW"/>
</dbReference>
<dbReference type="SUPFAM" id="SSF46785">
    <property type="entry name" value="Winged helix' DNA-binding domain"/>
    <property type="match status" value="1"/>
</dbReference>
<feature type="domain" description="HTH marR-type" evidence="4">
    <location>
        <begin position="18"/>
        <end position="149"/>
    </location>
</feature>
<dbReference type="EMBL" id="QGTZ01000003">
    <property type="protein sequence ID" value="PWW43437.1"/>
    <property type="molecule type" value="Genomic_DNA"/>
</dbReference>
<proteinExistence type="predicted"/>
<dbReference type="InterPro" id="IPR036390">
    <property type="entry name" value="WH_DNA-bd_sf"/>
</dbReference>
<gene>
    <name evidence="5" type="ORF">DET56_103485</name>
</gene>
<reference evidence="5 6" key="1">
    <citation type="submission" date="2018-05" db="EMBL/GenBank/DDBJ databases">
        <title>Freshwater and sediment microbial communities from various areas in North America, analyzing microbe dynamics in response to fracking.</title>
        <authorList>
            <person name="Lamendella R."/>
        </authorList>
    </citation>
    <scope>NUCLEOTIDE SEQUENCE [LARGE SCALE GENOMIC DNA]</scope>
    <source>
        <strain evidence="5 6">DB-3</strain>
    </source>
</reference>
<comment type="caution">
    <text evidence="5">The sequence shown here is derived from an EMBL/GenBank/DDBJ whole genome shotgun (WGS) entry which is preliminary data.</text>
</comment>
<dbReference type="Pfam" id="PF01047">
    <property type="entry name" value="MarR"/>
    <property type="match status" value="1"/>
</dbReference>
<dbReference type="Gene3D" id="1.10.10.10">
    <property type="entry name" value="Winged helix-like DNA-binding domain superfamily/Winged helix DNA-binding domain"/>
    <property type="match status" value="1"/>
</dbReference>
<dbReference type="GO" id="GO:0003700">
    <property type="term" value="F:DNA-binding transcription factor activity"/>
    <property type="evidence" value="ECO:0007669"/>
    <property type="project" value="InterPro"/>
</dbReference>
<dbReference type="RefSeq" id="WP_109998968.1">
    <property type="nucleotide sequence ID" value="NZ_QGTZ01000003.1"/>
</dbReference>
<dbReference type="PRINTS" id="PR00598">
    <property type="entry name" value="HTHMARR"/>
</dbReference>
<evidence type="ECO:0000313" key="6">
    <source>
        <dbReference type="Proteomes" id="UP000247078"/>
    </source>
</evidence>
<dbReference type="AlphaFoldDB" id="A0A855YEJ3"/>
<keyword evidence="1" id="KW-0805">Transcription regulation</keyword>